<dbReference type="EMBL" id="MU157919">
    <property type="protein sequence ID" value="KAF9523384.1"/>
    <property type="molecule type" value="Genomic_DNA"/>
</dbReference>
<evidence type="ECO:0000313" key="2">
    <source>
        <dbReference type="EMBL" id="KAF9523384.1"/>
    </source>
</evidence>
<evidence type="ECO:0000313" key="3">
    <source>
        <dbReference type="Proteomes" id="UP000807306"/>
    </source>
</evidence>
<evidence type="ECO:0000256" key="1">
    <source>
        <dbReference type="SAM" id="MobiDB-lite"/>
    </source>
</evidence>
<dbReference type="Proteomes" id="UP000807306">
    <property type="component" value="Unassembled WGS sequence"/>
</dbReference>
<reference evidence="2" key="1">
    <citation type="submission" date="2020-11" db="EMBL/GenBank/DDBJ databases">
        <authorList>
            <consortium name="DOE Joint Genome Institute"/>
            <person name="Ahrendt S."/>
            <person name="Riley R."/>
            <person name="Andreopoulos W."/>
            <person name="Labutti K."/>
            <person name="Pangilinan J."/>
            <person name="Ruiz-Duenas F.J."/>
            <person name="Barrasa J.M."/>
            <person name="Sanchez-Garcia M."/>
            <person name="Camarero S."/>
            <person name="Miyauchi S."/>
            <person name="Serrano A."/>
            <person name="Linde D."/>
            <person name="Babiker R."/>
            <person name="Drula E."/>
            <person name="Ayuso-Fernandez I."/>
            <person name="Pacheco R."/>
            <person name="Padilla G."/>
            <person name="Ferreira P."/>
            <person name="Barriuso J."/>
            <person name="Kellner H."/>
            <person name="Castanera R."/>
            <person name="Alfaro M."/>
            <person name="Ramirez L."/>
            <person name="Pisabarro A.G."/>
            <person name="Kuo A."/>
            <person name="Tritt A."/>
            <person name="Lipzen A."/>
            <person name="He G."/>
            <person name="Yan M."/>
            <person name="Ng V."/>
            <person name="Cullen D."/>
            <person name="Martin F."/>
            <person name="Rosso M.-N."/>
            <person name="Henrissat B."/>
            <person name="Hibbett D."/>
            <person name="Martinez A.T."/>
            <person name="Grigoriev I.V."/>
        </authorList>
    </citation>
    <scope>NUCLEOTIDE SEQUENCE</scope>
    <source>
        <strain evidence="2">CBS 506.95</strain>
    </source>
</reference>
<keyword evidence="3" id="KW-1185">Reference proteome</keyword>
<proteinExistence type="predicted"/>
<feature type="compositionally biased region" description="Polar residues" evidence="1">
    <location>
        <begin position="1"/>
        <end position="17"/>
    </location>
</feature>
<dbReference type="OrthoDB" id="10261807at2759"/>
<dbReference type="AlphaFoldDB" id="A0A9P6JK18"/>
<accession>A0A9P6JK18</accession>
<feature type="region of interest" description="Disordered" evidence="1">
    <location>
        <begin position="1"/>
        <end position="21"/>
    </location>
</feature>
<organism evidence="2 3">
    <name type="scientific">Crepidotus variabilis</name>
    <dbReference type="NCBI Taxonomy" id="179855"/>
    <lineage>
        <taxon>Eukaryota</taxon>
        <taxon>Fungi</taxon>
        <taxon>Dikarya</taxon>
        <taxon>Basidiomycota</taxon>
        <taxon>Agaricomycotina</taxon>
        <taxon>Agaricomycetes</taxon>
        <taxon>Agaricomycetidae</taxon>
        <taxon>Agaricales</taxon>
        <taxon>Agaricineae</taxon>
        <taxon>Crepidotaceae</taxon>
        <taxon>Crepidotus</taxon>
    </lineage>
</organism>
<sequence length="67" mass="7607">MSTNRTSLQNKSISSSGAIKLVPRQSQEDRINADHGWLKTFLTFTFALAQEDDDEEKDRWARVVAPV</sequence>
<name>A0A9P6JK18_9AGAR</name>
<gene>
    <name evidence="2" type="ORF">CPB83DRAFT_898867</name>
</gene>
<comment type="caution">
    <text evidence="2">The sequence shown here is derived from an EMBL/GenBank/DDBJ whole genome shotgun (WGS) entry which is preliminary data.</text>
</comment>
<protein>
    <submittedName>
        <fullName evidence="2">Uncharacterized protein</fullName>
    </submittedName>
</protein>